<proteinExistence type="predicted"/>
<gene>
    <name evidence="2" type="ORF">PIB30_113381</name>
</gene>
<dbReference type="Proteomes" id="UP001341840">
    <property type="component" value="Unassembled WGS sequence"/>
</dbReference>
<organism evidence="2 3">
    <name type="scientific">Stylosanthes scabra</name>
    <dbReference type="NCBI Taxonomy" id="79078"/>
    <lineage>
        <taxon>Eukaryota</taxon>
        <taxon>Viridiplantae</taxon>
        <taxon>Streptophyta</taxon>
        <taxon>Embryophyta</taxon>
        <taxon>Tracheophyta</taxon>
        <taxon>Spermatophyta</taxon>
        <taxon>Magnoliopsida</taxon>
        <taxon>eudicotyledons</taxon>
        <taxon>Gunneridae</taxon>
        <taxon>Pentapetalae</taxon>
        <taxon>rosids</taxon>
        <taxon>fabids</taxon>
        <taxon>Fabales</taxon>
        <taxon>Fabaceae</taxon>
        <taxon>Papilionoideae</taxon>
        <taxon>50 kb inversion clade</taxon>
        <taxon>dalbergioids sensu lato</taxon>
        <taxon>Dalbergieae</taxon>
        <taxon>Pterocarpus clade</taxon>
        <taxon>Stylosanthes</taxon>
    </lineage>
</organism>
<name>A0ABU6X3R2_9FABA</name>
<evidence type="ECO:0000313" key="3">
    <source>
        <dbReference type="Proteomes" id="UP001341840"/>
    </source>
</evidence>
<feature type="region of interest" description="Disordered" evidence="1">
    <location>
        <begin position="99"/>
        <end position="118"/>
    </location>
</feature>
<evidence type="ECO:0000313" key="2">
    <source>
        <dbReference type="EMBL" id="MED6191153.1"/>
    </source>
</evidence>
<evidence type="ECO:0000256" key="1">
    <source>
        <dbReference type="SAM" id="MobiDB-lite"/>
    </source>
</evidence>
<feature type="non-terminal residue" evidence="2">
    <location>
        <position position="118"/>
    </location>
</feature>
<accession>A0ABU6X3R2</accession>
<reference evidence="2 3" key="1">
    <citation type="journal article" date="2023" name="Plants (Basel)">
        <title>Bridging the Gap: Combining Genomics and Transcriptomics Approaches to Understand Stylosanthes scabra, an Orphan Legume from the Brazilian Caatinga.</title>
        <authorList>
            <person name="Ferreira-Neto J.R.C."/>
            <person name="da Silva M.D."/>
            <person name="Binneck E."/>
            <person name="de Melo N.F."/>
            <person name="da Silva R.H."/>
            <person name="de Melo A.L.T.M."/>
            <person name="Pandolfi V."/>
            <person name="Bustamante F.O."/>
            <person name="Brasileiro-Vidal A.C."/>
            <person name="Benko-Iseppon A.M."/>
        </authorList>
    </citation>
    <scope>NUCLEOTIDE SEQUENCE [LARGE SCALE GENOMIC DNA]</scope>
    <source>
        <tissue evidence="2">Leaves</tissue>
    </source>
</reference>
<protein>
    <submittedName>
        <fullName evidence="2">Uncharacterized protein</fullName>
    </submittedName>
</protein>
<keyword evidence="3" id="KW-1185">Reference proteome</keyword>
<dbReference type="EMBL" id="JASCZI010190360">
    <property type="protein sequence ID" value="MED6191153.1"/>
    <property type="molecule type" value="Genomic_DNA"/>
</dbReference>
<sequence length="118" mass="13677">MGLVNGLQDGPFSQSVSKKHATSIVEIQERAEKYINMEEATRLRNVGPSREFEVKKNRDARRELDLDYSKARKYHSFTPLRMSLVEVYRDICNVEKLPTPRPIRSRSAGGKSDYCEYH</sequence>
<feature type="region of interest" description="Disordered" evidence="1">
    <location>
        <begin position="1"/>
        <end position="21"/>
    </location>
</feature>
<comment type="caution">
    <text evidence="2">The sequence shown here is derived from an EMBL/GenBank/DDBJ whole genome shotgun (WGS) entry which is preliminary data.</text>
</comment>